<evidence type="ECO:0000256" key="5">
    <source>
        <dbReference type="ARBA" id="ARBA00022679"/>
    </source>
</evidence>
<dbReference type="FunFam" id="1.25.10.10:FF:000212">
    <property type="entry name" value="Cell division control protein"/>
    <property type="match status" value="1"/>
</dbReference>
<keyword evidence="5" id="KW-0808">Transferase</keyword>
<dbReference type="EC" id="2.7.11.1" evidence="2"/>
<dbReference type="VEuPathDB" id="FungiDB:ASPVEDRAFT_63347"/>
<feature type="region of interest" description="Disordered" evidence="18">
    <location>
        <begin position="555"/>
        <end position="591"/>
    </location>
</feature>
<gene>
    <name evidence="20" type="ORF">ASPVEDRAFT_63347</name>
</gene>
<evidence type="ECO:0000256" key="8">
    <source>
        <dbReference type="ARBA" id="ARBA00022777"/>
    </source>
</evidence>
<comment type="cofactor">
    <cofactor evidence="1">
        <name>Mg(2+)</name>
        <dbReference type="ChEBI" id="CHEBI:18420"/>
    </cofactor>
</comment>
<dbReference type="InterPro" id="IPR000719">
    <property type="entry name" value="Prot_kinase_dom"/>
</dbReference>
<dbReference type="InterPro" id="IPR011989">
    <property type="entry name" value="ARM-like"/>
</dbReference>
<reference evidence="21" key="1">
    <citation type="journal article" date="2017" name="Genome Biol.">
        <title>Comparative genomics reveals high biological diversity and specific adaptations in the industrially and medically important fungal genus Aspergillus.</title>
        <authorList>
            <person name="de Vries R.P."/>
            <person name="Riley R."/>
            <person name="Wiebenga A."/>
            <person name="Aguilar-Osorio G."/>
            <person name="Amillis S."/>
            <person name="Uchima C.A."/>
            <person name="Anderluh G."/>
            <person name="Asadollahi M."/>
            <person name="Askin M."/>
            <person name="Barry K."/>
            <person name="Battaglia E."/>
            <person name="Bayram O."/>
            <person name="Benocci T."/>
            <person name="Braus-Stromeyer S.A."/>
            <person name="Caldana C."/>
            <person name="Canovas D."/>
            <person name="Cerqueira G.C."/>
            <person name="Chen F."/>
            <person name="Chen W."/>
            <person name="Choi C."/>
            <person name="Clum A."/>
            <person name="Dos Santos R.A."/>
            <person name="Damasio A.R."/>
            <person name="Diallinas G."/>
            <person name="Emri T."/>
            <person name="Fekete E."/>
            <person name="Flipphi M."/>
            <person name="Freyberg S."/>
            <person name="Gallo A."/>
            <person name="Gournas C."/>
            <person name="Habgood R."/>
            <person name="Hainaut M."/>
            <person name="Harispe M.L."/>
            <person name="Henrissat B."/>
            <person name="Hilden K.S."/>
            <person name="Hope R."/>
            <person name="Hossain A."/>
            <person name="Karabika E."/>
            <person name="Karaffa L."/>
            <person name="Karanyi Z."/>
            <person name="Krasevec N."/>
            <person name="Kuo A."/>
            <person name="Kusch H."/>
            <person name="LaButti K."/>
            <person name="Lagendijk E.L."/>
            <person name="Lapidus A."/>
            <person name="Levasseur A."/>
            <person name="Lindquist E."/>
            <person name="Lipzen A."/>
            <person name="Logrieco A.F."/>
            <person name="MacCabe A."/>
            <person name="Maekelae M.R."/>
            <person name="Malavazi I."/>
            <person name="Melin P."/>
            <person name="Meyer V."/>
            <person name="Mielnichuk N."/>
            <person name="Miskei M."/>
            <person name="Molnar A.P."/>
            <person name="Mule G."/>
            <person name="Ngan C.Y."/>
            <person name="Orejas M."/>
            <person name="Orosz E."/>
            <person name="Ouedraogo J.P."/>
            <person name="Overkamp K.M."/>
            <person name="Park H.-S."/>
            <person name="Perrone G."/>
            <person name="Piumi F."/>
            <person name="Punt P.J."/>
            <person name="Ram A.F."/>
            <person name="Ramon A."/>
            <person name="Rauscher S."/>
            <person name="Record E."/>
            <person name="Riano-Pachon D.M."/>
            <person name="Robert V."/>
            <person name="Roehrig J."/>
            <person name="Ruller R."/>
            <person name="Salamov A."/>
            <person name="Salih N.S."/>
            <person name="Samson R.A."/>
            <person name="Sandor E."/>
            <person name="Sanguinetti M."/>
            <person name="Schuetze T."/>
            <person name="Sepcic K."/>
            <person name="Shelest E."/>
            <person name="Sherlock G."/>
            <person name="Sophianopoulou V."/>
            <person name="Squina F.M."/>
            <person name="Sun H."/>
            <person name="Susca A."/>
            <person name="Todd R.B."/>
            <person name="Tsang A."/>
            <person name="Unkles S.E."/>
            <person name="van de Wiele N."/>
            <person name="van Rossen-Uffink D."/>
            <person name="Oliveira J.V."/>
            <person name="Vesth T.C."/>
            <person name="Visser J."/>
            <person name="Yu J.-H."/>
            <person name="Zhou M."/>
            <person name="Andersen M.R."/>
            <person name="Archer D.B."/>
            <person name="Baker S.E."/>
            <person name="Benoit I."/>
            <person name="Brakhage A.A."/>
            <person name="Braus G.H."/>
            <person name="Fischer R."/>
            <person name="Frisvad J.C."/>
            <person name="Goldman G.H."/>
            <person name="Houbraken J."/>
            <person name="Oakley B."/>
            <person name="Pocsi I."/>
            <person name="Scazzocchio C."/>
            <person name="Seiboth B."/>
            <person name="vanKuyk P.A."/>
            <person name="Wortman J."/>
            <person name="Dyer P.S."/>
            <person name="Grigoriev I.V."/>
        </authorList>
    </citation>
    <scope>NUCLEOTIDE SEQUENCE [LARGE SCALE GENOMIC DNA]</scope>
    <source>
        <strain evidence="21">CBS 583.65</strain>
    </source>
</reference>
<dbReference type="GO" id="GO:0005737">
    <property type="term" value="C:cytoplasm"/>
    <property type="evidence" value="ECO:0007669"/>
    <property type="project" value="TreeGrafter"/>
</dbReference>
<evidence type="ECO:0000313" key="20">
    <source>
        <dbReference type="EMBL" id="OJJ03729.1"/>
    </source>
</evidence>
<name>A0A1L9PQD6_ASPVE</name>
<dbReference type="InterPro" id="IPR053235">
    <property type="entry name" value="Ser_Thr_kinase"/>
</dbReference>
<dbReference type="InterPro" id="IPR011009">
    <property type="entry name" value="Kinase-like_dom_sf"/>
</dbReference>
<keyword evidence="8" id="KW-0418">Kinase</keyword>
<organism evidence="20 21">
    <name type="scientific">Aspergillus versicolor CBS 583.65</name>
    <dbReference type="NCBI Taxonomy" id="1036611"/>
    <lineage>
        <taxon>Eukaryota</taxon>
        <taxon>Fungi</taxon>
        <taxon>Dikarya</taxon>
        <taxon>Ascomycota</taxon>
        <taxon>Pezizomycotina</taxon>
        <taxon>Eurotiomycetes</taxon>
        <taxon>Eurotiomycetidae</taxon>
        <taxon>Eurotiales</taxon>
        <taxon>Aspergillaceae</taxon>
        <taxon>Aspergillus</taxon>
        <taxon>Aspergillus subgen. Nidulantes</taxon>
    </lineage>
</organism>
<feature type="binding site" evidence="17">
    <location>
        <position position="89"/>
    </location>
    <ligand>
        <name>ATP</name>
        <dbReference type="ChEBI" id="CHEBI:30616"/>
    </ligand>
</feature>
<evidence type="ECO:0000256" key="17">
    <source>
        <dbReference type="PROSITE-ProRule" id="PRU10141"/>
    </source>
</evidence>
<evidence type="ECO:0000256" key="6">
    <source>
        <dbReference type="ARBA" id="ARBA00022723"/>
    </source>
</evidence>
<evidence type="ECO:0000256" key="13">
    <source>
        <dbReference type="ARBA" id="ARBA00048679"/>
    </source>
</evidence>
<feature type="domain" description="Protein kinase" evidence="19">
    <location>
        <begin position="60"/>
        <end position="310"/>
    </location>
</feature>
<dbReference type="FunFam" id="1.10.510.10:FF:000246">
    <property type="entry name" value="Putative Serine-threonine kinase SepH"/>
    <property type="match status" value="1"/>
</dbReference>
<dbReference type="InterPro" id="IPR017441">
    <property type="entry name" value="Protein_kinase_ATP_BS"/>
</dbReference>
<comment type="catalytic activity">
    <reaction evidence="12">
        <text>L-threonyl-[protein] + ATP = O-phospho-L-threonyl-[protein] + ADP + H(+)</text>
        <dbReference type="Rhea" id="RHEA:46608"/>
        <dbReference type="Rhea" id="RHEA-COMP:11060"/>
        <dbReference type="Rhea" id="RHEA-COMP:11605"/>
        <dbReference type="ChEBI" id="CHEBI:15378"/>
        <dbReference type="ChEBI" id="CHEBI:30013"/>
        <dbReference type="ChEBI" id="CHEBI:30616"/>
        <dbReference type="ChEBI" id="CHEBI:61977"/>
        <dbReference type="ChEBI" id="CHEBI:456216"/>
        <dbReference type="EC" id="2.7.11.1"/>
    </reaction>
</comment>
<keyword evidence="7 17" id="KW-0547">Nucleotide-binding</keyword>
<comment type="catalytic activity">
    <reaction evidence="13">
        <text>L-seryl-[protein] + ATP = O-phospho-L-seryl-[protein] + ADP + H(+)</text>
        <dbReference type="Rhea" id="RHEA:17989"/>
        <dbReference type="Rhea" id="RHEA-COMP:9863"/>
        <dbReference type="Rhea" id="RHEA-COMP:11604"/>
        <dbReference type="ChEBI" id="CHEBI:15378"/>
        <dbReference type="ChEBI" id="CHEBI:29999"/>
        <dbReference type="ChEBI" id="CHEBI:30616"/>
        <dbReference type="ChEBI" id="CHEBI:83421"/>
        <dbReference type="ChEBI" id="CHEBI:456216"/>
        <dbReference type="EC" id="2.7.11.1"/>
    </reaction>
</comment>
<accession>A0A1L9PQD6</accession>
<feature type="region of interest" description="Disordered" evidence="18">
    <location>
        <begin position="448"/>
        <end position="534"/>
    </location>
</feature>
<dbReference type="PROSITE" id="PS00107">
    <property type="entry name" value="PROTEIN_KINASE_ATP"/>
    <property type="match status" value="1"/>
</dbReference>
<evidence type="ECO:0000256" key="4">
    <source>
        <dbReference type="ARBA" id="ARBA00022618"/>
    </source>
</evidence>
<feature type="region of interest" description="Disordered" evidence="18">
    <location>
        <begin position="334"/>
        <end position="400"/>
    </location>
</feature>
<feature type="region of interest" description="Disordered" evidence="18">
    <location>
        <begin position="1"/>
        <end position="51"/>
    </location>
</feature>
<dbReference type="SUPFAM" id="SSF56112">
    <property type="entry name" value="Protein kinase-like (PK-like)"/>
    <property type="match status" value="1"/>
</dbReference>
<feature type="region of interest" description="Disordered" evidence="18">
    <location>
        <begin position="1206"/>
        <end position="1299"/>
    </location>
</feature>
<dbReference type="SMART" id="SM00220">
    <property type="entry name" value="S_TKc"/>
    <property type="match status" value="1"/>
</dbReference>
<dbReference type="GeneID" id="63731183"/>
<dbReference type="RefSeq" id="XP_040669491.1">
    <property type="nucleotide sequence ID" value="XM_040815672.1"/>
</dbReference>
<dbReference type="InterPro" id="IPR008271">
    <property type="entry name" value="Ser/Thr_kinase_AS"/>
</dbReference>
<dbReference type="FunFam" id="3.30.200.20:FF:000042">
    <property type="entry name" value="Aurora kinase A"/>
    <property type="match status" value="1"/>
</dbReference>
<dbReference type="PANTHER" id="PTHR24361:SF433">
    <property type="entry name" value="PROTEIN KINASE DOMAIN-CONTAINING PROTEIN"/>
    <property type="match status" value="1"/>
</dbReference>
<feature type="compositionally biased region" description="Polar residues" evidence="18">
    <location>
        <begin position="1232"/>
        <end position="1248"/>
    </location>
</feature>
<dbReference type="InterPro" id="IPR016024">
    <property type="entry name" value="ARM-type_fold"/>
</dbReference>
<dbReference type="GO" id="GO:0046872">
    <property type="term" value="F:metal ion binding"/>
    <property type="evidence" value="ECO:0007669"/>
    <property type="project" value="UniProtKB-KW"/>
</dbReference>
<dbReference type="PANTHER" id="PTHR24361">
    <property type="entry name" value="MITOGEN-ACTIVATED KINASE KINASE KINASE"/>
    <property type="match status" value="1"/>
</dbReference>
<evidence type="ECO:0000256" key="18">
    <source>
        <dbReference type="SAM" id="MobiDB-lite"/>
    </source>
</evidence>
<evidence type="ECO:0000256" key="11">
    <source>
        <dbReference type="ARBA" id="ARBA00023306"/>
    </source>
</evidence>
<evidence type="ECO:0000256" key="12">
    <source>
        <dbReference type="ARBA" id="ARBA00047899"/>
    </source>
</evidence>
<keyword evidence="21" id="KW-1185">Reference proteome</keyword>
<evidence type="ECO:0000256" key="1">
    <source>
        <dbReference type="ARBA" id="ARBA00001946"/>
    </source>
</evidence>
<dbReference type="OrthoDB" id="8693905at2759"/>
<evidence type="ECO:0000256" key="2">
    <source>
        <dbReference type="ARBA" id="ARBA00012513"/>
    </source>
</evidence>
<dbReference type="SUPFAM" id="SSF48371">
    <property type="entry name" value="ARM repeat"/>
    <property type="match status" value="2"/>
</dbReference>
<feature type="compositionally biased region" description="Low complexity" evidence="18">
    <location>
        <begin position="1320"/>
        <end position="1331"/>
    </location>
</feature>
<dbReference type="EMBL" id="KV878130">
    <property type="protein sequence ID" value="OJJ03729.1"/>
    <property type="molecule type" value="Genomic_DNA"/>
</dbReference>
<dbReference type="Gene3D" id="1.10.510.10">
    <property type="entry name" value="Transferase(Phosphotransferase) domain 1"/>
    <property type="match status" value="1"/>
</dbReference>
<keyword evidence="11" id="KW-0131">Cell cycle</keyword>
<feature type="region of interest" description="Disordered" evidence="18">
    <location>
        <begin position="1314"/>
        <end position="1346"/>
    </location>
</feature>
<sequence>MVSRSNEGAEGHAPASRMSGTPAKGRLTRLGSSPSKRDEKPKDDRMGKTSAKDVAELKDYQLGDCLGRGAFGSVYRALNWNTGETVAVKQIKLVDLPKSELRVIMLEIDLLKNLDHPNIVKYHGFVKSIETLNIILEYCENGSLHSIAKNFGRFPETLVGVYMSQVLHGLLYLHDQGVIHRDIKGANILTTKEGLVKLADFGVASRTTGLSESSVVGTPYWMAPEVIELSGATTASDIWSLGCTVIELLEGKPPYYNLQPMPALFRIVNDDHPPLPQGASPAVKDFLMQCFQKDPNLRVSARKLLKHPWIVNARRSDSVVPKKSTEYEEAVKSVQEWNEALRSPEPAASRRGRSDSQNPPSLRLDTRYTPTKDTLPSPVSRHVADRFRSPNSTEEDNWDDDFATAISPSALQLPHLRPHDNFGGMLSSEKLKAFASLDGTVLKSDDSFEELDDPFGRSLQAGEPDPLKTIRPSPSQQTGTGTPQTQSAHYGPQMRRGPPLNTSINPSHGGQMIQNSSSPIRQQRPPGFYKENSVEDYSDIIIDNEDVLDRKISAFQESDDNTDSPEPARSREVVRYQGSSDQEDQPQLGRQISVKRYRGAVEIQQFAENENDEDFSDILGVDGVTLGRTESNDSSNKSTLMLNSKLSNNNSWLGDQDDEDDPFAQLEEGLDETDLEANIARDKHARLRNQVEGLVGSLKTSQDEEVLGEISEQLLAVFCDFPETKNIIISAHGMLPILEILDLCRRRDITLCLLKIVNAIIYDDYEIQENLCFVGGIPIINEFAAKKYPTEIRLEAAAFVQQMYQTSTLTLQMFVSAGGLNVLVEFLEDDYEDERDLVLVGVNGIWSVFELQGSTPKNDFCRILSRSAVLDPLSLVLSRVLDEEGDFAEIVEGRIANIFFIFSQAENHVKEMVSERTVLHRVLKELKRMTPAHQITMLKFIKNLSMLSTVLDSLQNSNAIDVLSDLLRSTMKRPHFREVSNQILNTIYNMCRLNKSRQEDAALNGIVPLLQKIVKTERPLKEFALPILCDMAHSGKVGRRELWRNKGLAFYISLLSDPYWQVTALDAIFIWLQEETAKVEEHLLEHRYDQPSFTDAIIRCLTLSKANAFENILEPLQKLLRLSPPIASTLARPDLFSRIGQKLHHHKAAVRLNLLRIISSICDSSEEQSGLLEGYGLLDAIRELEHDPAILVRDMAGKLIQSNEKSDSYGLGKLKPNVRRGSTAATPPGLLANQSAPVTPQMSRQNQPKGYFDSRETQRRPRTALSGSALALRPGSRDGPSPGIAGGVNGGSGASRNRIPRGVANRLSHVELLADDDNRPSSSISRRPSILPRRRRLTQQDTERAP</sequence>
<protein>
    <recommendedName>
        <fullName evidence="15">Cytokinesis protein sepH</fullName>
        <ecNumber evidence="2">2.7.11.1</ecNumber>
    </recommendedName>
    <alternativeName>
        <fullName evidence="16">Serine/threonine-protein kinase sepH</fullName>
    </alternativeName>
</protein>
<evidence type="ECO:0000256" key="16">
    <source>
        <dbReference type="ARBA" id="ARBA00079402"/>
    </source>
</evidence>
<keyword evidence="6" id="KW-0479">Metal-binding</keyword>
<dbReference type="PROSITE" id="PS00108">
    <property type="entry name" value="PROTEIN_KINASE_ST"/>
    <property type="match status" value="1"/>
</dbReference>
<keyword evidence="9 17" id="KW-0067">ATP-binding</keyword>
<evidence type="ECO:0000256" key="15">
    <source>
        <dbReference type="ARBA" id="ARBA00071546"/>
    </source>
</evidence>
<feature type="compositionally biased region" description="Low complexity" evidence="18">
    <location>
        <begin position="472"/>
        <end position="487"/>
    </location>
</feature>
<evidence type="ECO:0000256" key="3">
    <source>
        <dbReference type="ARBA" id="ARBA00022527"/>
    </source>
</evidence>
<keyword evidence="10" id="KW-0460">Magnesium</keyword>
<evidence type="ECO:0000256" key="7">
    <source>
        <dbReference type="ARBA" id="ARBA00022741"/>
    </source>
</evidence>
<dbReference type="PROSITE" id="PS50011">
    <property type="entry name" value="PROTEIN_KINASE_DOM"/>
    <property type="match status" value="1"/>
</dbReference>
<keyword evidence="3" id="KW-0723">Serine/threonine-protein kinase</keyword>
<dbReference type="FunFam" id="1.25.10.10:FF:000176">
    <property type="entry name" value="Cell division control protein"/>
    <property type="match status" value="1"/>
</dbReference>
<evidence type="ECO:0000256" key="9">
    <source>
        <dbReference type="ARBA" id="ARBA00022840"/>
    </source>
</evidence>
<feature type="compositionally biased region" description="Polar residues" evidence="18">
    <location>
        <begin position="500"/>
        <end position="521"/>
    </location>
</feature>
<proteinExistence type="predicted"/>
<dbReference type="GO" id="GO:0005524">
    <property type="term" value="F:ATP binding"/>
    <property type="evidence" value="ECO:0007669"/>
    <property type="project" value="UniProtKB-UniRule"/>
</dbReference>
<dbReference type="GO" id="GO:0004674">
    <property type="term" value="F:protein serine/threonine kinase activity"/>
    <property type="evidence" value="ECO:0007669"/>
    <property type="project" value="UniProtKB-KW"/>
</dbReference>
<dbReference type="Gene3D" id="1.25.10.10">
    <property type="entry name" value="Leucine-rich Repeat Variant"/>
    <property type="match status" value="3"/>
</dbReference>
<keyword evidence="4" id="KW-0132">Cell division</keyword>
<evidence type="ECO:0000256" key="10">
    <source>
        <dbReference type="ARBA" id="ARBA00022842"/>
    </source>
</evidence>
<dbReference type="Pfam" id="PF00069">
    <property type="entry name" value="Pkinase"/>
    <property type="match status" value="1"/>
</dbReference>
<comment type="function">
    <text evidence="14">Required for early events during cytokinesis including localization of cytoskeletal components to the cytokinetic ring.</text>
</comment>
<dbReference type="Proteomes" id="UP000184073">
    <property type="component" value="Unassembled WGS sequence"/>
</dbReference>
<dbReference type="STRING" id="1036611.A0A1L9PQD6"/>
<evidence type="ECO:0000259" key="19">
    <source>
        <dbReference type="PROSITE" id="PS50011"/>
    </source>
</evidence>
<evidence type="ECO:0000256" key="14">
    <source>
        <dbReference type="ARBA" id="ARBA00056925"/>
    </source>
</evidence>
<feature type="compositionally biased region" description="Basic and acidic residues" evidence="18">
    <location>
        <begin position="35"/>
        <end position="51"/>
    </location>
</feature>
<evidence type="ECO:0000313" key="21">
    <source>
        <dbReference type="Proteomes" id="UP000184073"/>
    </source>
</evidence>
<feature type="compositionally biased region" description="Gly residues" evidence="18">
    <location>
        <begin position="1284"/>
        <end position="1293"/>
    </location>
</feature>
<dbReference type="CDD" id="cd06627">
    <property type="entry name" value="STKc_Cdc7_like"/>
    <property type="match status" value="1"/>
</dbReference>
<dbReference type="GO" id="GO:0051301">
    <property type="term" value="P:cell division"/>
    <property type="evidence" value="ECO:0007669"/>
    <property type="project" value="UniProtKB-KW"/>
</dbReference>